<dbReference type="InterPro" id="IPR036388">
    <property type="entry name" value="WH-like_DNA-bd_sf"/>
</dbReference>
<dbReference type="Gene3D" id="1.10.10.10">
    <property type="entry name" value="Winged helix-like DNA-binding domain superfamily/Winged helix DNA-binding domain"/>
    <property type="match status" value="1"/>
</dbReference>
<dbReference type="Proteomes" id="UP000199503">
    <property type="component" value="Unassembled WGS sequence"/>
</dbReference>
<name>A0A1H9ARD5_9PSEU</name>
<keyword evidence="3" id="KW-1185">Reference proteome</keyword>
<dbReference type="Pfam" id="PF00753">
    <property type="entry name" value="Lactamase_B"/>
    <property type="match status" value="1"/>
</dbReference>
<feature type="domain" description="Metallo-beta-lactamase" evidence="1">
    <location>
        <begin position="41"/>
        <end position="197"/>
    </location>
</feature>
<dbReference type="AlphaFoldDB" id="A0A1H9ARD5"/>
<dbReference type="InterPro" id="IPR041516">
    <property type="entry name" value="LACTB2_WH"/>
</dbReference>
<sequence length="269" mass="28626">MSGSPLIGARAAHPLYGELRQITPHAAVLLADNPSPMTLDGTNTWLLKAPDATSYVVVDPGPLDHSHLERIAAVGPVAEILLTHGHPDHSDGARAFSELVKAPVRALDPTFTYGSEGLTDGEVVTSAGLELRVLGTPGHTSDSLCFVIDGEAVLTGDTVLGRGTTIVAHPDGKLGDYFQSLKMLAELPENTAVLPGHGPELQDAGEAARRYLAHRTQRLEQVRGAVEALGGSPTPRQVVEIVYADVDRVLWPAAEWSVRAQLDYLRTGY</sequence>
<dbReference type="SUPFAM" id="SSF56281">
    <property type="entry name" value="Metallo-hydrolase/oxidoreductase"/>
    <property type="match status" value="1"/>
</dbReference>
<dbReference type="InterPro" id="IPR050662">
    <property type="entry name" value="Sec-metab_biosynth-thioest"/>
</dbReference>
<gene>
    <name evidence="2" type="ORF">SAMN04488000_101263</name>
</gene>
<dbReference type="RefSeq" id="WP_245785824.1">
    <property type="nucleotide sequence ID" value="NZ_FOFV01000001.1"/>
</dbReference>
<evidence type="ECO:0000259" key="1">
    <source>
        <dbReference type="SMART" id="SM00849"/>
    </source>
</evidence>
<dbReference type="STRING" id="65499.SAMN04488000_101263"/>
<dbReference type="CDD" id="cd16278">
    <property type="entry name" value="metallo-hydrolase-like_MBL-fold"/>
    <property type="match status" value="1"/>
</dbReference>
<dbReference type="SMART" id="SM00849">
    <property type="entry name" value="Lactamase_B"/>
    <property type="match status" value="1"/>
</dbReference>
<dbReference type="Pfam" id="PF17778">
    <property type="entry name" value="WHD_BLACT"/>
    <property type="match status" value="1"/>
</dbReference>
<dbReference type="InterPro" id="IPR036866">
    <property type="entry name" value="RibonucZ/Hydroxyglut_hydro"/>
</dbReference>
<reference evidence="3" key="1">
    <citation type="submission" date="2016-10" db="EMBL/GenBank/DDBJ databases">
        <authorList>
            <person name="Varghese N."/>
            <person name="Submissions S."/>
        </authorList>
    </citation>
    <scope>NUCLEOTIDE SEQUENCE [LARGE SCALE GENOMIC DNA]</scope>
    <source>
        <strain evidence="3">DSM 44437</strain>
    </source>
</reference>
<dbReference type="Gene3D" id="3.60.15.10">
    <property type="entry name" value="Ribonuclease Z/Hydroxyacylglutathione hydrolase-like"/>
    <property type="match status" value="1"/>
</dbReference>
<proteinExistence type="predicted"/>
<protein>
    <submittedName>
        <fullName evidence="2">Glyoxylase, beta-lactamase superfamily II</fullName>
    </submittedName>
</protein>
<evidence type="ECO:0000313" key="3">
    <source>
        <dbReference type="Proteomes" id="UP000199503"/>
    </source>
</evidence>
<dbReference type="EMBL" id="FOFV01000001">
    <property type="protein sequence ID" value="SEP79280.1"/>
    <property type="molecule type" value="Genomic_DNA"/>
</dbReference>
<dbReference type="PANTHER" id="PTHR23131">
    <property type="entry name" value="ENDORIBONUCLEASE LACTB2"/>
    <property type="match status" value="1"/>
</dbReference>
<dbReference type="PANTHER" id="PTHR23131:SF0">
    <property type="entry name" value="ENDORIBONUCLEASE LACTB2"/>
    <property type="match status" value="1"/>
</dbReference>
<organism evidence="2 3">
    <name type="scientific">Lentzea albida</name>
    <dbReference type="NCBI Taxonomy" id="65499"/>
    <lineage>
        <taxon>Bacteria</taxon>
        <taxon>Bacillati</taxon>
        <taxon>Actinomycetota</taxon>
        <taxon>Actinomycetes</taxon>
        <taxon>Pseudonocardiales</taxon>
        <taxon>Pseudonocardiaceae</taxon>
        <taxon>Lentzea</taxon>
    </lineage>
</organism>
<evidence type="ECO:0000313" key="2">
    <source>
        <dbReference type="EMBL" id="SEP79280.1"/>
    </source>
</evidence>
<dbReference type="InterPro" id="IPR001279">
    <property type="entry name" value="Metallo-B-lactamas"/>
</dbReference>
<accession>A0A1H9ARD5</accession>